<dbReference type="GO" id="GO:0003677">
    <property type="term" value="F:DNA binding"/>
    <property type="evidence" value="ECO:0007669"/>
    <property type="project" value="InterPro"/>
</dbReference>
<dbReference type="EMBL" id="QHBU01000035">
    <property type="protein sequence ID" value="PZR83445.1"/>
    <property type="molecule type" value="Genomic_DNA"/>
</dbReference>
<proteinExistence type="predicted"/>
<reference evidence="2 3" key="1">
    <citation type="journal article" date="2017" name="Nature">
        <title>Atmospheric trace gases support primary production in Antarctic desert surface soil.</title>
        <authorList>
            <person name="Ji M."/>
            <person name="Greening C."/>
            <person name="Vanwonterghem I."/>
            <person name="Carere C.R."/>
            <person name="Bay S.K."/>
            <person name="Steen J.A."/>
            <person name="Montgomery K."/>
            <person name="Lines T."/>
            <person name="Beardall J."/>
            <person name="van Dorst J."/>
            <person name="Snape I."/>
            <person name="Stott M.B."/>
            <person name="Hugenholtz P."/>
            <person name="Ferrari B.C."/>
        </authorList>
    </citation>
    <scope>NUCLEOTIDE SEQUENCE [LARGE SCALE GENOMIC DNA]</scope>
    <source>
        <strain evidence="2">RRmetagenome_bin12</strain>
    </source>
</reference>
<feature type="domain" description="RNA polymerase sigma factor 70 region 4 type 2" evidence="1">
    <location>
        <begin position="114"/>
        <end position="162"/>
    </location>
</feature>
<dbReference type="Proteomes" id="UP000248724">
    <property type="component" value="Unassembled WGS sequence"/>
</dbReference>
<accession>A0A2W5ZK83</accession>
<dbReference type="GO" id="GO:0016987">
    <property type="term" value="F:sigma factor activity"/>
    <property type="evidence" value="ECO:0007669"/>
    <property type="project" value="InterPro"/>
</dbReference>
<dbReference type="SUPFAM" id="SSF88659">
    <property type="entry name" value="Sigma3 and sigma4 domains of RNA polymerase sigma factors"/>
    <property type="match status" value="1"/>
</dbReference>
<dbReference type="AlphaFoldDB" id="A0A2W5ZK83"/>
<evidence type="ECO:0000313" key="3">
    <source>
        <dbReference type="Proteomes" id="UP000248724"/>
    </source>
</evidence>
<comment type="caution">
    <text evidence="2">The sequence shown here is derived from an EMBL/GenBank/DDBJ whole genome shotgun (WGS) entry which is preliminary data.</text>
</comment>
<evidence type="ECO:0000313" key="2">
    <source>
        <dbReference type="EMBL" id="PZR83445.1"/>
    </source>
</evidence>
<name>A0A2W5ZK83_9BACT</name>
<dbReference type="Pfam" id="PF08281">
    <property type="entry name" value="Sigma70_r4_2"/>
    <property type="match status" value="1"/>
</dbReference>
<dbReference type="InterPro" id="IPR013324">
    <property type="entry name" value="RNA_pol_sigma_r3/r4-like"/>
</dbReference>
<sequence>MINVAAHIAPDASDLAGLACGHLDDLVTYVAHLSGSGDDALEFVAGGLAHAAKYPPTRLRVDGRAALYRAVTRACRQGHRFPPRGHGPARFLRRPRPAFQARMDGEAASRMNTVKRALATLPFERRAALLLHDLAGLDYREMSRALECSPEAAGRLLAAARRDFGTIYSEIAL</sequence>
<dbReference type="InterPro" id="IPR013249">
    <property type="entry name" value="RNA_pol_sigma70_r4_t2"/>
</dbReference>
<dbReference type="Gene3D" id="1.10.10.10">
    <property type="entry name" value="Winged helix-like DNA-binding domain superfamily/Winged helix DNA-binding domain"/>
    <property type="match status" value="1"/>
</dbReference>
<evidence type="ECO:0000259" key="1">
    <source>
        <dbReference type="Pfam" id="PF08281"/>
    </source>
</evidence>
<dbReference type="InterPro" id="IPR036388">
    <property type="entry name" value="WH-like_DNA-bd_sf"/>
</dbReference>
<dbReference type="GO" id="GO:0006352">
    <property type="term" value="P:DNA-templated transcription initiation"/>
    <property type="evidence" value="ECO:0007669"/>
    <property type="project" value="InterPro"/>
</dbReference>
<protein>
    <recommendedName>
        <fullName evidence="1">RNA polymerase sigma factor 70 region 4 type 2 domain-containing protein</fullName>
    </recommendedName>
</protein>
<organism evidence="2 3">
    <name type="scientific">Candidatus Aeolococcus gillhamiae</name>
    <dbReference type="NCBI Taxonomy" id="3127015"/>
    <lineage>
        <taxon>Bacteria</taxon>
        <taxon>Bacillati</taxon>
        <taxon>Candidatus Dormiibacterota</taxon>
        <taxon>Candidatus Dormibacteria</taxon>
        <taxon>Candidatus Aeolococcales</taxon>
        <taxon>Candidatus Aeolococcaceae</taxon>
        <taxon>Candidatus Aeolococcus</taxon>
    </lineage>
</organism>
<gene>
    <name evidence="2" type="ORF">DLM65_01880</name>
</gene>